<dbReference type="Proteomes" id="UP001321473">
    <property type="component" value="Unassembled WGS sequence"/>
</dbReference>
<comment type="caution">
    <text evidence="1">The sequence shown here is derived from an EMBL/GenBank/DDBJ whole genome shotgun (WGS) entry which is preliminary data.</text>
</comment>
<organism evidence="1 2">
    <name type="scientific">Amblyomma americanum</name>
    <name type="common">Lone star tick</name>
    <dbReference type="NCBI Taxonomy" id="6943"/>
    <lineage>
        <taxon>Eukaryota</taxon>
        <taxon>Metazoa</taxon>
        <taxon>Ecdysozoa</taxon>
        <taxon>Arthropoda</taxon>
        <taxon>Chelicerata</taxon>
        <taxon>Arachnida</taxon>
        <taxon>Acari</taxon>
        <taxon>Parasitiformes</taxon>
        <taxon>Ixodida</taxon>
        <taxon>Ixodoidea</taxon>
        <taxon>Ixodidae</taxon>
        <taxon>Amblyomminae</taxon>
        <taxon>Amblyomma</taxon>
    </lineage>
</organism>
<dbReference type="AlphaFoldDB" id="A0AAQ4EH91"/>
<evidence type="ECO:0000313" key="1">
    <source>
        <dbReference type="EMBL" id="KAK8774064.1"/>
    </source>
</evidence>
<proteinExistence type="predicted"/>
<accession>A0AAQ4EH91</accession>
<gene>
    <name evidence="1" type="ORF">V5799_011403</name>
</gene>
<protein>
    <submittedName>
        <fullName evidence="1">Uncharacterized protein</fullName>
    </submittedName>
</protein>
<reference evidence="1 2" key="1">
    <citation type="journal article" date="2023" name="Arcadia Sci">
        <title>De novo assembly of a long-read Amblyomma americanum tick genome.</title>
        <authorList>
            <person name="Chou S."/>
            <person name="Poskanzer K.E."/>
            <person name="Rollins M."/>
            <person name="Thuy-Boun P.S."/>
        </authorList>
    </citation>
    <scope>NUCLEOTIDE SEQUENCE [LARGE SCALE GENOMIC DNA]</scope>
    <source>
        <strain evidence="1">F_SG_1</strain>
        <tissue evidence="1">Salivary glands</tissue>
    </source>
</reference>
<sequence>MPAADVQARNCRTPHGEQRLKCVTTKGDLAHSETAPQRAPPCTCPLTCTATSQGMHRNDNEKYSTRNAIRLTHEKIKDEHVWICIRTLARKSRPLQRDSKKRFWGVLRLRPHAWTKLSLFTESSAPPLEPGGGQKVTAALT</sequence>
<keyword evidence="2" id="KW-1185">Reference proteome</keyword>
<dbReference type="EMBL" id="JARKHS020015862">
    <property type="protein sequence ID" value="KAK8774064.1"/>
    <property type="molecule type" value="Genomic_DNA"/>
</dbReference>
<evidence type="ECO:0000313" key="2">
    <source>
        <dbReference type="Proteomes" id="UP001321473"/>
    </source>
</evidence>
<name>A0AAQ4EH91_AMBAM</name>